<keyword evidence="5 9" id="KW-0521">NADP</keyword>
<comment type="pathway">
    <text evidence="1 9">Cofactor biosynthesis; (R)-pantothenate biosynthesis; (R)-pantoate from 3-methyl-2-oxobutanoate: step 2/2.</text>
</comment>
<dbReference type="STRING" id="897.B2D07_15495"/>
<evidence type="ECO:0000256" key="6">
    <source>
        <dbReference type="ARBA" id="ARBA00023002"/>
    </source>
</evidence>
<dbReference type="Gene3D" id="3.40.50.720">
    <property type="entry name" value="NAD(P)-binding Rossmann-like Domain"/>
    <property type="match status" value="1"/>
</dbReference>
<dbReference type="Pfam" id="PF02558">
    <property type="entry name" value="ApbA"/>
    <property type="match status" value="1"/>
</dbReference>
<evidence type="ECO:0000313" key="13">
    <source>
        <dbReference type="Proteomes" id="UP000014977"/>
    </source>
</evidence>
<dbReference type="Gene3D" id="1.10.1040.10">
    <property type="entry name" value="N-(1-d-carboxylethyl)-l-norvaline Dehydrogenase, domain 2"/>
    <property type="match status" value="1"/>
</dbReference>
<dbReference type="GO" id="GO:0050661">
    <property type="term" value="F:NADP binding"/>
    <property type="evidence" value="ECO:0007669"/>
    <property type="project" value="TreeGrafter"/>
</dbReference>
<proteinExistence type="inferred from homology"/>
<keyword evidence="13" id="KW-1185">Reference proteome</keyword>
<comment type="caution">
    <text evidence="12">The sequence shown here is derived from an EMBL/GenBank/DDBJ whole genome shotgun (WGS) entry which is preliminary data.</text>
</comment>
<evidence type="ECO:0000256" key="7">
    <source>
        <dbReference type="ARBA" id="ARBA00032024"/>
    </source>
</evidence>
<evidence type="ECO:0000256" key="3">
    <source>
        <dbReference type="ARBA" id="ARBA00013014"/>
    </source>
</evidence>
<feature type="domain" description="Ketopantoate reductase C-terminal" evidence="11">
    <location>
        <begin position="181"/>
        <end position="301"/>
    </location>
</feature>
<dbReference type="PATRIC" id="fig|1121405.3.peg.3274"/>
<dbReference type="GO" id="GO:0005737">
    <property type="term" value="C:cytoplasm"/>
    <property type="evidence" value="ECO:0007669"/>
    <property type="project" value="TreeGrafter"/>
</dbReference>
<dbReference type="InterPro" id="IPR008927">
    <property type="entry name" value="6-PGluconate_DH-like_C_sf"/>
</dbReference>
<dbReference type="SUPFAM" id="SSF48179">
    <property type="entry name" value="6-phosphogluconate dehydrogenase C-terminal domain-like"/>
    <property type="match status" value="1"/>
</dbReference>
<feature type="domain" description="Ketopantoate reductase N-terminal" evidence="10">
    <location>
        <begin position="3"/>
        <end position="149"/>
    </location>
</feature>
<dbReference type="InterPro" id="IPR013332">
    <property type="entry name" value="KPR_N"/>
</dbReference>
<evidence type="ECO:0000256" key="5">
    <source>
        <dbReference type="ARBA" id="ARBA00022857"/>
    </source>
</evidence>
<evidence type="ECO:0000256" key="1">
    <source>
        <dbReference type="ARBA" id="ARBA00004994"/>
    </source>
</evidence>
<dbReference type="InterPro" id="IPR036291">
    <property type="entry name" value="NAD(P)-bd_dom_sf"/>
</dbReference>
<reference evidence="12 13" key="1">
    <citation type="journal article" date="2013" name="Genome Announc.">
        <title>Draft genome sequences for three mercury-methylating, sulfate-reducing bacteria.</title>
        <authorList>
            <person name="Brown S.D."/>
            <person name="Hurt R.A.Jr."/>
            <person name="Gilmour C.C."/>
            <person name="Elias D.A."/>
        </authorList>
    </citation>
    <scope>NUCLEOTIDE SEQUENCE [LARGE SCALE GENOMIC DNA]</scope>
    <source>
        <strain evidence="12 13">DSM 2059</strain>
    </source>
</reference>
<evidence type="ECO:0000256" key="8">
    <source>
        <dbReference type="ARBA" id="ARBA00048793"/>
    </source>
</evidence>
<dbReference type="InterPro" id="IPR013752">
    <property type="entry name" value="KPA_reductase"/>
</dbReference>
<dbReference type="PANTHER" id="PTHR43765">
    <property type="entry name" value="2-DEHYDROPANTOATE 2-REDUCTASE-RELATED"/>
    <property type="match status" value="1"/>
</dbReference>
<evidence type="ECO:0000313" key="12">
    <source>
        <dbReference type="EMBL" id="EPR35864.1"/>
    </source>
</evidence>
<dbReference type="OrthoDB" id="5333395at2"/>
<dbReference type="UniPathway" id="UPA00028">
    <property type="reaction ID" value="UER00004"/>
</dbReference>
<dbReference type="GO" id="GO:0008677">
    <property type="term" value="F:2-dehydropantoate 2-reductase activity"/>
    <property type="evidence" value="ECO:0007669"/>
    <property type="project" value="UniProtKB-EC"/>
</dbReference>
<organism evidence="12 13">
    <name type="scientific">Desulfococcus multivorans DSM 2059</name>
    <dbReference type="NCBI Taxonomy" id="1121405"/>
    <lineage>
        <taxon>Bacteria</taxon>
        <taxon>Pseudomonadati</taxon>
        <taxon>Thermodesulfobacteriota</taxon>
        <taxon>Desulfobacteria</taxon>
        <taxon>Desulfobacterales</taxon>
        <taxon>Desulfococcaceae</taxon>
        <taxon>Desulfococcus</taxon>
    </lineage>
</organism>
<protein>
    <recommendedName>
        <fullName evidence="4 9">2-dehydropantoate 2-reductase</fullName>
        <ecNumber evidence="3 9">1.1.1.169</ecNumber>
    </recommendedName>
    <alternativeName>
        <fullName evidence="7 9">Ketopantoate reductase</fullName>
    </alternativeName>
</protein>
<dbReference type="PANTHER" id="PTHR43765:SF2">
    <property type="entry name" value="2-DEHYDROPANTOATE 2-REDUCTASE"/>
    <property type="match status" value="1"/>
</dbReference>
<dbReference type="EMBL" id="ATHJ01000105">
    <property type="protein sequence ID" value="EPR35864.1"/>
    <property type="molecule type" value="Genomic_DNA"/>
</dbReference>
<dbReference type="InterPro" id="IPR050838">
    <property type="entry name" value="Ketopantoate_reductase"/>
</dbReference>
<comment type="similarity">
    <text evidence="2 9">Belongs to the ketopantoate reductase family.</text>
</comment>
<comment type="function">
    <text evidence="9">Catalyzes the NADPH-dependent reduction of ketopantoate into pantoic acid.</text>
</comment>
<dbReference type="NCBIfam" id="TIGR00745">
    <property type="entry name" value="apbA_panE"/>
    <property type="match status" value="1"/>
</dbReference>
<evidence type="ECO:0000256" key="9">
    <source>
        <dbReference type="RuleBase" id="RU362068"/>
    </source>
</evidence>
<dbReference type="AlphaFoldDB" id="S7UPD8"/>
<dbReference type="SUPFAM" id="SSF51735">
    <property type="entry name" value="NAD(P)-binding Rossmann-fold domains"/>
    <property type="match status" value="1"/>
</dbReference>
<dbReference type="Pfam" id="PF08546">
    <property type="entry name" value="ApbA_C"/>
    <property type="match status" value="1"/>
</dbReference>
<name>S7UPD8_DESML</name>
<gene>
    <name evidence="12" type="ORF">dsmv_0569</name>
</gene>
<evidence type="ECO:0000259" key="10">
    <source>
        <dbReference type="Pfam" id="PF02558"/>
    </source>
</evidence>
<evidence type="ECO:0000259" key="11">
    <source>
        <dbReference type="Pfam" id="PF08546"/>
    </source>
</evidence>
<accession>S7UPD8</accession>
<sequence length="309" mass="32551">MRIVIIGAGAMGSIFGAMLSSTSDVVLLDLLENHINTITETGLTIERTDGSRRIFRLHGTTDPATLAPTFDLAVIFTKSFDTPKAVLTADSLLKPTGVALTLQNGLGNLDDIVRVLGTERALVGVTSHGGTIIAPGHVRHAGEGLTYIAGASPDTRGVQAVVSAFRAAGIDTDRTDNPDTLIWGKLIINVGINALAATLRVPNGVLAMTPACEILMARAVDEAVAVARQLHITLPYDDPLAQVKAVCRKTAQNRASMLQDVLRGARTEVGVINRAIVEKGAALGVETPCNRFLSEIIEALEATAAHRID</sequence>
<keyword evidence="9" id="KW-0566">Pantothenate biosynthesis</keyword>
<dbReference type="InterPro" id="IPR013328">
    <property type="entry name" value="6PGD_dom2"/>
</dbReference>
<dbReference type="EC" id="1.1.1.169" evidence="3 9"/>
<dbReference type="eggNOG" id="COG1893">
    <property type="taxonomic scope" value="Bacteria"/>
</dbReference>
<dbReference type="GO" id="GO:0015940">
    <property type="term" value="P:pantothenate biosynthetic process"/>
    <property type="evidence" value="ECO:0007669"/>
    <property type="project" value="UniProtKB-UniPathway"/>
</dbReference>
<keyword evidence="6 9" id="KW-0560">Oxidoreductase</keyword>
<dbReference type="RefSeq" id="WP_020877680.1">
    <property type="nucleotide sequence ID" value="NZ_ATHJ01000105.1"/>
</dbReference>
<dbReference type="InterPro" id="IPR003710">
    <property type="entry name" value="ApbA"/>
</dbReference>
<dbReference type="Proteomes" id="UP000014977">
    <property type="component" value="Unassembled WGS sequence"/>
</dbReference>
<comment type="catalytic activity">
    <reaction evidence="8 9">
        <text>(R)-pantoate + NADP(+) = 2-dehydropantoate + NADPH + H(+)</text>
        <dbReference type="Rhea" id="RHEA:16233"/>
        <dbReference type="ChEBI" id="CHEBI:11561"/>
        <dbReference type="ChEBI" id="CHEBI:15378"/>
        <dbReference type="ChEBI" id="CHEBI:15980"/>
        <dbReference type="ChEBI" id="CHEBI:57783"/>
        <dbReference type="ChEBI" id="CHEBI:58349"/>
        <dbReference type="EC" id="1.1.1.169"/>
    </reaction>
</comment>
<evidence type="ECO:0000256" key="2">
    <source>
        <dbReference type="ARBA" id="ARBA00007870"/>
    </source>
</evidence>
<evidence type="ECO:0000256" key="4">
    <source>
        <dbReference type="ARBA" id="ARBA00019465"/>
    </source>
</evidence>